<sequence length="347" mass="40566">MKLSPLLLVPFLFQVATAVINITTVRTTITNSAPSNLCTSYITSGGLGLLAWLATADFYAQSTSDIAILGTGVRTYTYIVQWFFTFDDPLEATGFNIGALTSAVSLLTTVNVVVNPTQGGFILSYNDTVTYPIVLNAELLNGLNCFDSIIGYTTGFTGGPNPTTIILGSSDFWLNPANDLTCHHDIPDEYLPRHSDQHVDIGNGYLHYSSIVWYLYHYVDQYHDPNIYPNRVSPYCLHLFNYRCYPVSKFLKFFLKFELFLKFFLKFELFLKFFLKFEFFLKFFLKFEFFLKFFLEFFEFFLEFFLQLFHAIIFEFEFFKFFEFFEFFQFFPQLFRRSKLVLLHLFF</sequence>
<feature type="chain" id="PRO_5009134284" evidence="2">
    <location>
        <begin position="19"/>
        <end position="347"/>
    </location>
</feature>
<organism evidence="3 4">
    <name type="scientific">Babjeviella inositovora NRRL Y-12698</name>
    <dbReference type="NCBI Taxonomy" id="984486"/>
    <lineage>
        <taxon>Eukaryota</taxon>
        <taxon>Fungi</taxon>
        <taxon>Dikarya</taxon>
        <taxon>Ascomycota</taxon>
        <taxon>Saccharomycotina</taxon>
        <taxon>Pichiomycetes</taxon>
        <taxon>Serinales incertae sedis</taxon>
        <taxon>Babjeviella</taxon>
    </lineage>
</organism>
<keyword evidence="4" id="KW-1185">Reference proteome</keyword>
<protein>
    <submittedName>
        <fullName evidence="3">Uncharacterized protein</fullName>
    </submittedName>
</protein>
<feature type="transmembrane region" description="Helical" evidence="1">
    <location>
        <begin position="283"/>
        <end position="302"/>
    </location>
</feature>
<keyword evidence="1" id="KW-1133">Transmembrane helix</keyword>
<evidence type="ECO:0000313" key="3">
    <source>
        <dbReference type="EMBL" id="ODQ77930.1"/>
    </source>
</evidence>
<dbReference type="Proteomes" id="UP000094336">
    <property type="component" value="Unassembled WGS sequence"/>
</dbReference>
<keyword evidence="2" id="KW-0732">Signal</keyword>
<dbReference type="RefSeq" id="XP_018983258.1">
    <property type="nucleotide sequence ID" value="XM_019133038.1"/>
</dbReference>
<dbReference type="GeneID" id="30150891"/>
<feature type="signal peptide" evidence="2">
    <location>
        <begin position="1"/>
        <end position="18"/>
    </location>
</feature>
<keyword evidence="1" id="KW-0472">Membrane</keyword>
<gene>
    <name evidence="3" type="ORF">BABINDRAFT_9904</name>
</gene>
<keyword evidence="1" id="KW-0812">Transmembrane</keyword>
<accession>A0A1E3QJW0</accession>
<proteinExistence type="predicted"/>
<evidence type="ECO:0000313" key="4">
    <source>
        <dbReference type="Proteomes" id="UP000094336"/>
    </source>
</evidence>
<name>A0A1E3QJW0_9ASCO</name>
<dbReference type="EMBL" id="KV454438">
    <property type="protein sequence ID" value="ODQ77930.1"/>
    <property type="molecule type" value="Genomic_DNA"/>
</dbReference>
<evidence type="ECO:0000256" key="2">
    <source>
        <dbReference type="SAM" id="SignalP"/>
    </source>
</evidence>
<dbReference type="AlphaFoldDB" id="A0A1E3QJW0"/>
<reference evidence="4" key="1">
    <citation type="submission" date="2016-05" db="EMBL/GenBank/DDBJ databases">
        <title>Comparative genomics of biotechnologically important yeasts.</title>
        <authorList>
            <consortium name="DOE Joint Genome Institute"/>
            <person name="Riley R."/>
            <person name="Haridas S."/>
            <person name="Wolfe K.H."/>
            <person name="Lopes M.R."/>
            <person name="Hittinger C.T."/>
            <person name="Goker M."/>
            <person name="Salamov A."/>
            <person name="Wisecaver J."/>
            <person name="Long T.M."/>
            <person name="Aerts A.L."/>
            <person name="Barry K."/>
            <person name="Choi C."/>
            <person name="Clum A."/>
            <person name="Coughlan A.Y."/>
            <person name="Deshpande S."/>
            <person name="Douglass A.P."/>
            <person name="Hanson S.J."/>
            <person name="Klenk H.-P."/>
            <person name="Labutti K."/>
            <person name="Lapidus A."/>
            <person name="Lindquist E."/>
            <person name="Lipzen A."/>
            <person name="Meier-Kolthoff J.P."/>
            <person name="Ohm R.A."/>
            <person name="Otillar R.P."/>
            <person name="Pangilinan J."/>
            <person name="Peng Y."/>
            <person name="Rokas A."/>
            <person name="Rosa C.A."/>
            <person name="Scheuner C."/>
            <person name="Sibirny A.A."/>
            <person name="Slot J.C."/>
            <person name="Stielow J.B."/>
            <person name="Sun H."/>
            <person name="Kurtzman C.P."/>
            <person name="Blackwell M."/>
            <person name="Grigoriev I.V."/>
            <person name="Jeffries T.W."/>
        </authorList>
    </citation>
    <scope>NUCLEOTIDE SEQUENCE [LARGE SCALE GENOMIC DNA]</scope>
    <source>
        <strain evidence="4">NRRL Y-12698</strain>
    </source>
</reference>
<evidence type="ECO:0000256" key="1">
    <source>
        <dbReference type="SAM" id="Phobius"/>
    </source>
</evidence>